<dbReference type="EMBL" id="RKHQ01000001">
    <property type="protein sequence ID" value="ROR95636.1"/>
    <property type="molecule type" value="Genomic_DNA"/>
</dbReference>
<dbReference type="GO" id="GO:0004521">
    <property type="term" value="F:RNA endonuclease activity"/>
    <property type="evidence" value="ECO:0007669"/>
    <property type="project" value="TreeGrafter"/>
</dbReference>
<organism evidence="3 4">
    <name type="scientific">Salana multivorans</name>
    <dbReference type="NCBI Taxonomy" id="120377"/>
    <lineage>
        <taxon>Bacteria</taxon>
        <taxon>Bacillati</taxon>
        <taxon>Actinomycetota</taxon>
        <taxon>Actinomycetes</taxon>
        <taxon>Micrococcales</taxon>
        <taxon>Beutenbergiaceae</taxon>
        <taxon>Salana</taxon>
    </lineage>
</organism>
<reference evidence="3 4" key="1">
    <citation type="submission" date="2018-11" db="EMBL/GenBank/DDBJ databases">
        <title>Sequencing the genomes of 1000 actinobacteria strains.</title>
        <authorList>
            <person name="Klenk H.-P."/>
        </authorList>
    </citation>
    <scope>NUCLEOTIDE SEQUENCE [LARGE SCALE GENOMIC DNA]</scope>
    <source>
        <strain evidence="3 4">DSM 13521</strain>
    </source>
</reference>
<evidence type="ECO:0000256" key="2">
    <source>
        <dbReference type="ARBA" id="ARBA00022649"/>
    </source>
</evidence>
<dbReference type="Pfam" id="PF02452">
    <property type="entry name" value="PemK_toxin"/>
    <property type="match status" value="1"/>
</dbReference>
<evidence type="ECO:0000313" key="4">
    <source>
        <dbReference type="Proteomes" id="UP000275356"/>
    </source>
</evidence>
<dbReference type="InterPro" id="IPR011067">
    <property type="entry name" value="Plasmid_toxin/cell-grow_inhib"/>
</dbReference>
<sequence>MAERRVELSPGEVWWARPDPAVGREQAGRRPVLIVSGGLYLDTVTTLALAVPLTSTDRQWPNHVRLDGLDALHHPTFAMTEQVRTISRGRLLTRIGVIGPADLSAVRGWIVDYLLD</sequence>
<evidence type="ECO:0000256" key="1">
    <source>
        <dbReference type="ARBA" id="ARBA00007521"/>
    </source>
</evidence>
<dbReference type="RefSeq" id="WP_123737923.1">
    <property type="nucleotide sequence ID" value="NZ_CALFQU010000038.1"/>
</dbReference>
<dbReference type="GO" id="GO:0016075">
    <property type="term" value="P:rRNA catabolic process"/>
    <property type="evidence" value="ECO:0007669"/>
    <property type="project" value="TreeGrafter"/>
</dbReference>
<dbReference type="GO" id="GO:0003677">
    <property type="term" value="F:DNA binding"/>
    <property type="evidence" value="ECO:0007669"/>
    <property type="project" value="InterPro"/>
</dbReference>
<dbReference type="Proteomes" id="UP000275356">
    <property type="component" value="Unassembled WGS sequence"/>
</dbReference>
<dbReference type="OrthoDB" id="9808744at2"/>
<comment type="similarity">
    <text evidence="1">Belongs to the PemK/MazF family.</text>
</comment>
<dbReference type="InterPro" id="IPR003477">
    <property type="entry name" value="PemK-like"/>
</dbReference>
<proteinExistence type="inferred from homology"/>
<dbReference type="PANTHER" id="PTHR33988">
    <property type="entry name" value="ENDORIBONUCLEASE MAZF-RELATED"/>
    <property type="match status" value="1"/>
</dbReference>
<keyword evidence="4" id="KW-1185">Reference proteome</keyword>
<protein>
    <submittedName>
        <fullName evidence="3">mRNA interferase MazF</fullName>
    </submittedName>
</protein>
<evidence type="ECO:0000313" key="3">
    <source>
        <dbReference type="EMBL" id="ROR95636.1"/>
    </source>
</evidence>
<dbReference type="AlphaFoldDB" id="A0A3N2D781"/>
<dbReference type="SUPFAM" id="SSF50118">
    <property type="entry name" value="Cell growth inhibitor/plasmid maintenance toxic component"/>
    <property type="match status" value="1"/>
</dbReference>
<dbReference type="GO" id="GO:0006402">
    <property type="term" value="P:mRNA catabolic process"/>
    <property type="evidence" value="ECO:0007669"/>
    <property type="project" value="TreeGrafter"/>
</dbReference>
<name>A0A3N2D781_9MICO</name>
<accession>A0A3N2D781</accession>
<dbReference type="Gene3D" id="2.30.30.110">
    <property type="match status" value="1"/>
</dbReference>
<dbReference type="PANTHER" id="PTHR33988:SF1">
    <property type="entry name" value="ENDORIBONUCLEASE MAZF7-RELATED"/>
    <property type="match status" value="1"/>
</dbReference>
<gene>
    <name evidence="3" type="ORF">EDD28_0197</name>
</gene>
<keyword evidence="2" id="KW-1277">Toxin-antitoxin system</keyword>
<comment type="caution">
    <text evidence="3">The sequence shown here is derived from an EMBL/GenBank/DDBJ whole genome shotgun (WGS) entry which is preliminary data.</text>
</comment>